<organism evidence="2 3">
    <name type="scientific">Gigaspora margarita</name>
    <dbReference type="NCBI Taxonomy" id="4874"/>
    <lineage>
        <taxon>Eukaryota</taxon>
        <taxon>Fungi</taxon>
        <taxon>Fungi incertae sedis</taxon>
        <taxon>Mucoromycota</taxon>
        <taxon>Glomeromycotina</taxon>
        <taxon>Glomeromycetes</taxon>
        <taxon>Diversisporales</taxon>
        <taxon>Gigasporaceae</taxon>
        <taxon>Gigaspora</taxon>
    </lineage>
</organism>
<accession>A0ABN7UWE0</accession>
<dbReference type="Proteomes" id="UP000789901">
    <property type="component" value="Unassembled WGS sequence"/>
</dbReference>
<sequence>MVDANLWLNAKIPKHQRAQITLLHIYRQCQSGHTIYYDDCNYCNYQNNHQSNQYNQYNNYTYYGAFFLEGELDLDDFINLQELRIYGTGTDQGEQKLNLKIDKCSKLTHLMINNAPVSNFIIGEDKRLINRLTNQVEKLTSIVRDIKGFNIRDIKLAAKKIEEENLKYQISVIKSKLTEDCQLLLEILLETQQEVLQNDSTFARKQLEKVKKRLSNVLTAEEIQNLLGKKVEINELEVQLNKLNIKENLQQ</sequence>
<keyword evidence="1" id="KW-0175">Coiled coil</keyword>
<proteinExistence type="predicted"/>
<reference evidence="2 3" key="1">
    <citation type="submission" date="2021-06" db="EMBL/GenBank/DDBJ databases">
        <authorList>
            <person name="Kallberg Y."/>
            <person name="Tangrot J."/>
            <person name="Rosling A."/>
        </authorList>
    </citation>
    <scope>NUCLEOTIDE SEQUENCE [LARGE SCALE GENOMIC DNA]</scope>
    <source>
        <strain evidence="2 3">120-4 pot B 10/14</strain>
    </source>
</reference>
<feature type="coiled-coil region" evidence="1">
    <location>
        <begin position="204"/>
        <end position="246"/>
    </location>
</feature>
<keyword evidence="3" id="KW-1185">Reference proteome</keyword>
<evidence type="ECO:0000313" key="3">
    <source>
        <dbReference type="Proteomes" id="UP000789901"/>
    </source>
</evidence>
<gene>
    <name evidence="2" type="ORF">GMARGA_LOCUS11499</name>
</gene>
<comment type="caution">
    <text evidence="2">The sequence shown here is derived from an EMBL/GenBank/DDBJ whole genome shotgun (WGS) entry which is preliminary data.</text>
</comment>
<evidence type="ECO:0000256" key="1">
    <source>
        <dbReference type="SAM" id="Coils"/>
    </source>
</evidence>
<name>A0ABN7UWE0_GIGMA</name>
<dbReference type="EMBL" id="CAJVQB010006742">
    <property type="protein sequence ID" value="CAG8690812.1"/>
    <property type="molecule type" value="Genomic_DNA"/>
</dbReference>
<evidence type="ECO:0000313" key="2">
    <source>
        <dbReference type="EMBL" id="CAG8690812.1"/>
    </source>
</evidence>
<protein>
    <submittedName>
        <fullName evidence="2">24246_t:CDS:1</fullName>
    </submittedName>
</protein>